<sequence>MQASSDESRVLVIYTGGTIGMLVGNEGFVPEPFFLTESLRKESRFHDPNDDSLFFRATSVQTFRTWHSRSASASASSPSTPTRSPSPSTTPLPAASEPPLPTLLVRSSRPIAQPPEYIGTGKHLSWKINPDCWEAHLPSLITPKVQLIHGNTREKRIRYAILEWQPLLDSSNMEYSDWIRIATEIELNYSNFDAFVILHGTDTMGYTSSALSFLLEDLGKTVIITGAQIPLSQLRNDAVDNLLGALTIAGQFIIPECCLYFNHTLFRGNRVTKASSYDLDAFSSPNFPPLVNVGIDIVVNWNQVLRPKSQKKFRAHKTMCPNVGITATTVRSFLAPHIQGVILESYGAGNAPGRKDLMDVLKEACDRGVVIVTISQCAKGSVSDSYETGRVLLSAGVVAGGDMTAPCALTKLAYLLSKPELSVAQVRELIKTPLRGEMTAPTSLTSTASPGLESVSELLSQVLRISSTPSSALSPPSSSSSTAPPLISITSSLASTTTTTATAQDAQTAKDATAPWALTASDAASTQSALLPFLIHLAAARDDVDGLKYCIEADDQLFNALAKPTAEAMLSPTGAGMAGVGAGGSTTMTVPGGVVNCLDPATKMSPLHVAALNGGERAVSVLLQSGALVHQRDVMDHTPLYYAARQGHSNIVQLLMKAGALLSGSDVSMGYADLGLRRAKGLGDEEGLKVWETVQPPKPLHHHHSTDDGPKEDNGKAKES</sequence>
<dbReference type="FunFam" id="3.40.50.40:FF:000001">
    <property type="entry name" value="L-asparaginase 1"/>
    <property type="match status" value="1"/>
</dbReference>
<dbReference type="PROSITE" id="PS51732">
    <property type="entry name" value="ASN_GLN_ASE_3"/>
    <property type="match status" value="1"/>
</dbReference>
<feature type="compositionally biased region" description="Basic and acidic residues" evidence="9">
    <location>
        <begin position="705"/>
        <end position="720"/>
    </location>
</feature>
<dbReference type="PROSITE" id="PS00144">
    <property type="entry name" value="ASN_GLN_ASE_1"/>
    <property type="match status" value="1"/>
</dbReference>
<feature type="domain" description="L-asparaginase N-terminal" evidence="10">
    <location>
        <begin position="163"/>
        <end position="303"/>
    </location>
</feature>
<dbReference type="InterPro" id="IPR036152">
    <property type="entry name" value="Asp/glu_Ase-like_sf"/>
</dbReference>
<dbReference type="PIRSF" id="PIRSF500176">
    <property type="entry name" value="L_ASNase"/>
    <property type="match status" value="1"/>
</dbReference>
<dbReference type="PROSITE" id="PS50088">
    <property type="entry name" value="ANK_REPEAT"/>
    <property type="match status" value="2"/>
</dbReference>
<evidence type="ECO:0000259" key="10">
    <source>
        <dbReference type="Pfam" id="PF00710"/>
    </source>
</evidence>
<feature type="region of interest" description="Disordered" evidence="9">
    <location>
        <begin position="69"/>
        <end position="99"/>
    </location>
</feature>
<keyword evidence="4 6" id="KW-0040">ANK repeat</keyword>
<dbReference type="FunFam" id="3.40.50.1170:FF:000003">
    <property type="entry name" value="60 kDa lysophospholipase"/>
    <property type="match status" value="1"/>
</dbReference>
<dbReference type="EMBL" id="KN823069">
    <property type="protein sequence ID" value="KIO24076.1"/>
    <property type="molecule type" value="Genomic_DNA"/>
</dbReference>
<dbReference type="InterPro" id="IPR027475">
    <property type="entry name" value="Asparaginase/glutaminase_AS2"/>
</dbReference>
<dbReference type="Pfam" id="PF00710">
    <property type="entry name" value="Asparaginase"/>
    <property type="match status" value="1"/>
</dbReference>
<comment type="similarity">
    <text evidence="5">In the N-terminal section; belongs to the asparaginase 1 family.</text>
</comment>
<dbReference type="InterPro" id="IPR027474">
    <property type="entry name" value="L-asparaginase_N"/>
</dbReference>
<feature type="compositionally biased region" description="Low complexity" evidence="9">
    <location>
        <begin position="69"/>
        <end position="95"/>
    </location>
</feature>
<evidence type="ECO:0000256" key="4">
    <source>
        <dbReference type="ARBA" id="ARBA00023043"/>
    </source>
</evidence>
<feature type="repeat" description="ANK" evidence="6">
    <location>
        <begin position="635"/>
        <end position="667"/>
    </location>
</feature>
<keyword evidence="3" id="KW-0378">Hydrolase</keyword>
<accession>A0A0C3QE53</accession>
<dbReference type="PANTHER" id="PTHR11707">
    <property type="entry name" value="L-ASPARAGINASE"/>
    <property type="match status" value="1"/>
</dbReference>
<reference evidence="12 13" key="1">
    <citation type="submission" date="2014-04" db="EMBL/GenBank/DDBJ databases">
        <authorList>
            <consortium name="DOE Joint Genome Institute"/>
            <person name="Kuo A."/>
            <person name="Girlanda M."/>
            <person name="Perotto S."/>
            <person name="Kohler A."/>
            <person name="Nagy L.G."/>
            <person name="Floudas D."/>
            <person name="Copeland A."/>
            <person name="Barry K.W."/>
            <person name="Cichocki N."/>
            <person name="Veneault-Fourrey C."/>
            <person name="LaButti K."/>
            <person name="Lindquist E.A."/>
            <person name="Lipzen A."/>
            <person name="Lundell T."/>
            <person name="Morin E."/>
            <person name="Murat C."/>
            <person name="Sun H."/>
            <person name="Tunlid A."/>
            <person name="Henrissat B."/>
            <person name="Grigoriev I.V."/>
            <person name="Hibbett D.S."/>
            <person name="Martin F."/>
            <person name="Nordberg H.P."/>
            <person name="Cantor M.N."/>
            <person name="Hua S.X."/>
        </authorList>
    </citation>
    <scope>NUCLEOTIDE SEQUENCE [LARGE SCALE GENOMIC DNA]</scope>
    <source>
        <strain evidence="12 13">MUT 4182</strain>
    </source>
</reference>
<dbReference type="STRING" id="1051891.A0A0C3QE53"/>
<dbReference type="PANTHER" id="PTHR11707:SF28">
    <property type="entry name" value="60 KDA LYSOPHOSPHOLIPASE"/>
    <property type="match status" value="1"/>
</dbReference>
<dbReference type="SMART" id="SM00248">
    <property type="entry name" value="ANK"/>
    <property type="match status" value="2"/>
</dbReference>
<evidence type="ECO:0000256" key="8">
    <source>
        <dbReference type="PROSITE-ProRule" id="PRU10100"/>
    </source>
</evidence>
<gene>
    <name evidence="12" type="ORF">M407DRAFT_213396</name>
</gene>
<dbReference type="OrthoDB" id="542841at2759"/>
<dbReference type="GO" id="GO:0004067">
    <property type="term" value="F:asparaginase activity"/>
    <property type="evidence" value="ECO:0007669"/>
    <property type="project" value="UniProtKB-UniRule"/>
</dbReference>
<dbReference type="PROSITE" id="PS50297">
    <property type="entry name" value="ANK_REP_REGION"/>
    <property type="match status" value="2"/>
</dbReference>
<evidence type="ECO:0000256" key="7">
    <source>
        <dbReference type="PROSITE-ProRule" id="PRU10099"/>
    </source>
</evidence>
<evidence type="ECO:0000313" key="12">
    <source>
        <dbReference type="EMBL" id="KIO24076.1"/>
    </source>
</evidence>
<evidence type="ECO:0000256" key="2">
    <source>
        <dbReference type="ARBA" id="ARBA00022737"/>
    </source>
</evidence>
<dbReference type="Pfam" id="PF12796">
    <property type="entry name" value="Ank_2"/>
    <property type="match status" value="1"/>
</dbReference>
<dbReference type="EC" id="3.5.1.1" evidence="1"/>
<proteinExistence type="inferred from homology"/>
<dbReference type="InterPro" id="IPR027473">
    <property type="entry name" value="L-asparaginase_C"/>
</dbReference>
<dbReference type="Gene3D" id="3.40.50.1170">
    <property type="entry name" value="L-asparaginase, N-terminal domain"/>
    <property type="match status" value="1"/>
</dbReference>
<evidence type="ECO:0000313" key="13">
    <source>
        <dbReference type="Proteomes" id="UP000054248"/>
    </source>
</evidence>
<dbReference type="Gene3D" id="1.25.40.20">
    <property type="entry name" value="Ankyrin repeat-containing domain"/>
    <property type="match status" value="1"/>
</dbReference>
<dbReference type="GO" id="GO:0006528">
    <property type="term" value="P:asparagine metabolic process"/>
    <property type="evidence" value="ECO:0007669"/>
    <property type="project" value="UniProtKB-ARBA"/>
</dbReference>
<evidence type="ECO:0000256" key="9">
    <source>
        <dbReference type="SAM" id="MobiDB-lite"/>
    </source>
</evidence>
<dbReference type="SMART" id="SM00870">
    <property type="entry name" value="Asparaginase"/>
    <property type="match status" value="1"/>
</dbReference>
<dbReference type="Proteomes" id="UP000054248">
    <property type="component" value="Unassembled WGS sequence"/>
</dbReference>
<feature type="active site" evidence="7">
    <location>
        <position position="18"/>
    </location>
</feature>
<feature type="domain" description="Asparaginase/glutaminase C-terminal" evidence="11">
    <location>
        <begin position="324"/>
        <end position="429"/>
    </location>
</feature>
<feature type="region of interest" description="Disordered" evidence="9">
    <location>
        <begin position="688"/>
        <end position="720"/>
    </location>
</feature>
<organism evidence="12 13">
    <name type="scientific">Tulasnella calospora MUT 4182</name>
    <dbReference type="NCBI Taxonomy" id="1051891"/>
    <lineage>
        <taxon>Eukaryota</taxon>
        <taxon>Fungi</taxon>
        <taxon>Dikarya</taxon>
        <taxon>Basidiomycota</taxon>
        <taxon>Agaricomycotina</taxon>
        <taxon>Agaricomycetes</taxon>
        <taxon>Cantharellales</taxon>
        <taxon>Tulasnellaceae</taxon>
        <taxon>Tulasnella</taxon>
    </lineage>
</organism>
<dbReference type="SFLD" id="SFLDS00057">
    <property type="entry name" value="Glutaminase/Asparaginase"/>
    <property type="match status" value="1"/>
</dbReference>
<dbReference type="InterPro" id="IPR041725">
    <property type="entry name" value="L-asparaginase_I"/>
</dbReference>
<dbReference type="Pfam" id="PF17763">
    <property type="entry name" value="Asparaginase_C"/>
    <property type="match status" value="1"/>
</dbReference>
<dbReference type="SUPFAM" id="SSF48403">
    <property type="entry name" value="Ankyrin repeat"/>
    <property type="match status" value="1"/>
</dbReference>
<feature type="repeat" description="ANK" evidence="6">
    <location>
        <begin position="602"/>
        <end position="634"/>
    </location>
</feature>
<dbReference type="HOGENOM" id="CLU_019134_3_0_1"/>
<dbReference type="PRINTS" id="PR00139">
    <property type="entry name" value="ASNGLNASE"/>
</dbReference>
<evidence type="ECO:0000256" key="5">
    <source>
        <dbReference type="ARBA" id="ARBA00061199"/>
    </source>
</evidence>
<evidence type="ECO:0000256" key="1">
    <source>
        <dbReference type="ARBA" id="ARBA00012920"/>
    </source>
</evidence>
<dbReference type="AlphaFoldDB" id="A0A0C3QE53"/>
<evidence type="ECO:0000256" key="6">
    <source>
        <dbReference type="PROSITE-ProRule" id="PRU00023"/>
    </source>
</evidence>
<evidence type="ECO:0000259" key="11">
    <source>
        <dbReference type="Pfam" id="PF17763"/>
    </source>
</evidence>
<dbReference type="InterPro" id="IPR036770">
    <property type="entry name" value="Ankyrin_rpt-contain_sf"/>
</dbReference>
<dbReference type="InterPro" id="IPR037152">
    <property type="entry name" value="L-asparaginase_N_sf"/>
</dbReference>
<name>A0A0C3QE53_9AGAM</name>
<feature type="active site" evidence="8">
    <location>
        <position position="201"/>
    </location>
</feature>
<keyword evidence="13" id="KW-1185">Reference proteome</keyword>
<dbReference type="PIRSF" id="PIRSF001220">
    <property type="entry name" value="L-ASNase_gatD"/>
    <property type="match status" value="1"/>
</dbReference>
<protein>
    <recommendedName>
        <fullName evidence="1">asparaginase</fullName>
        <ecNumber evidence="1">3.5.1.1</ecNumber>
    </recommendedName>
</protein>
<keyword evidence="2" id="KW-0677">Repeat</keyword>
<dbReference type="PROSITE" id="PS00917">
    <property type="entry name" value="ASN_GLN_ASE_2"/>
    <property type="match status" value="1"/>
</dbReference>
<dbReference type="SUPFAM" id="SSF53774">
    <property type="entry name" value="Glutaminase/Asparaginase"/>
    <property type="match status" value="1"/>
</dbReference>
<evidence type="ECO:0000256" key="3">
    <source>
        <dbReference type="ARBA" id="ARBA00022801"/>
    </source>
</evidence>
<dbReference type="InterPro" id="IPR020827">
    <property type="entry name" value="Asparaginase/glutaminase_AS1"/>
</dbReference>
<dbReference type="CDD" id="cd08963">
    <property type="entry name" value="L-asparaginase_I"/>
    <property type="match status" value="1"/>
</dbReference>
<dbReference type="Gene3D" id="3.40.50.40">
    <property type="match status" value="1"/>
</dbReference>
<dbReference type="InterPro" id="IPR040919">
    <property type="entry name" value="Asparaginase_C"/>
</dbReference>
<reference evidence="13" key="2">
    <citation type="submission" date="2015-01" db="EMBL/GenBank/DDBJ databases">
        <title>Evolutionary Origins and Diversification of the Mycorrhizal Mutualists.</title>
        <authorList>
            <consortium name="DOE Joint Genome Institute"/>
            <consortium name="Mycorrhizal Genomics Consortium"/>
            <person name="Kohler A."/>
            <person name="Kuo A."/>
            <person name="Nagy L.G."/>
            <person name="Floudas D."/>
            <person name="Copeland A."/>
            <person name="Barry K.W."/>
            <person name="Cichocki N."/>
            <person name="Veneault-Fourrey C."/>
            <person name="LaButti K."/>
            <person name="Lindquist E.A."/>
            <person name="Lipzen A."/>
            <person name="Lundell T."/>
            <person name="Morin E."/>
            <person name="Murat C."/>
            <person name="Riley R."/>
            <person name="Ohm R."/>
            <person name="Sun H."/>
            <person name="Tunlid A."/>
            <person name="Henrissat B."/>
            <person name="Grigoriev I.V."/>
            <person name="Hibbett D.S."/>
            <person name="Martin F."/>
        </authorList>
    </citation>
    <scope>NUCLEOTIDE SEQUENCE [LARGE SCALE GENOMIC DNA]</scope>
    <source>
        <strain evidence="13">MUT 4182</strain>
    </source>
</reference>
<dbReference type="InterPro" id="IPR002110">
    <property type="entry name" value="Ankyrin_rpt"/>
</dbReference>
<dbReference type="InterPro" id="IPR006034">
    <property type="entry name" value="Asparaginase/glutaminase-like"/>
</dbReference>